<name>A0ABW4X153_9BACT</name>
<reference evidence="3" key="1">
    <citation type="journal article" date="2019" name="Int. J. Syst. Evol. Microbiol.">
        <title>The Global Catalogue of Microorganisms (GCM) 10K type strain sequencing project: providing services to taxonomists for standard genome sequencing and annotation.</title>
        <authorList>
            <consortium name="The Broad Institute Genomics Platform"/>
            <consortium name="The Broad Institute Genome Sequencing Center for Infectious Disease"/>
            <person name="Wu L."/>
            <person name="Ma J."/>
        </authorList>
    </citation>
    <scope>NUCLEOTIDE SEQUENCE [LARGE SCALE GENOMIC DNA]</scope>
    <source>
        <strain evidence="3">JCM 16545</strain>
    </source>
</reference>
<keyword evidence="3" id="KW-1185">Reference proteome</keyword>
<dbReference type="RefSeq" id="WP_229962869.1">
    <property type="nucleotide sequence ID" value="NZ_JAJJWI010000036.1"/>
</dbReference>
<feature type="domain" description="DUF6371" evidence="1">
    <location>
        <begin position="30"/>
        <end position="179"/>
    </location>
</feature>
<evidence type="ECO:0000313" key="3">
    <source>
        <dbReference type="Proteomes" id="UP001597369"/>
    </source>
</evidence>
<proteinExistence type="predicted"/>
<accession>A0ABW4X153</accession>
<sequence length="223" mass="25460">MATKSNTGQQPVSYVSLEKLRESRRCYGQNNFVRFLISKVGAETANKLISLYHIGTSKRWPGATVFWQIDQHGKIRTGKIMLYNAVSGKRVTEPKDHIDWAHKYLGQENYYLRQCLFGEHLLRQFPDRPVAVVESEKTATVCTAYLPEYVWLATGSKGNLSRERCLVLRGRNVTLFPDLNGYTAWKAKAEEMADITCFTVSEDLERIATDEQKNEGLDLADFL</sequence>
<gene>
    <name evidence="2" type="ORF">ACFSKU_14605</name>
</gene>
<dbReference type="Proteomes" id="UP001597369">
    <property type="component" value="Unassembled WGS sequence"/>
</dbReference>
<evidence type="ECO:0000313" key="2">
    <source>
        <dbReference type="EMBL" id="MFD2068121.1"/>
    </source>
</evidence>
<dbReference type="Pfam" id="PF19898">
    <property type="entry name" value="DUF6371"/>
    <property type="match status" value="1"/>
</dbReference>
<dbReference type="EMBL" id="JBHUHV010000043">
    <property type="protein sequence ID" value="MFD2068121.1"/>
    <property type="molecule type" value="Genomic_DNA"/>
</dbReference>
<organism evidence="2 3">
    <name type="scientific">Pontibacter silvestris</name>
    <dbReference type="NCBI Taxonomy" id="2305183"/>
    <lineage>
        <taxon>Bacteria</taxon>
        <taxon>Pseudomonadati</taxon>
        <taxon>Bacteroidota</taxon>
        <taxon>Cytophagia</taxon>
        <taxon>Cytophagales</taxon>
        <taxon>Hymenobacteraceae</taxon>
        <taxon>Pontibacter</taxon>
    </lineage>
</organism>
<protein>
    <submittedName>
        <fullName evidence="2">DUF6371 domain-containing protein</fullName>
    </submittedName>
</protein>
<comment type="caution">
    <text evidence="2">The sequence shown here is derived from an EMBL/GenBank/DDBJ whole genome shotgun (WGS) entry which is preliminary data.</text>
</comment>
<evidence type="ECO:0000259" key="1">
    <source>
        <dbReference type="Pfam" id="PF19898"/>
    </source>
</evidence>
<dbReference type="InterPro" id="IPR045951">
    <property type="entry name" value="DUF6371"/>
</dbReference>